<proteinExistence type="predicted"/>
<protein>
    <submittedName>
        <fullName evidence="1">Uncharacterized protein</fullName>
    </submittedName>
</protein>
<evidence type="ECO:0000313" key="2">
    <source>
        <dbReference type="Proteomes" id="UP000095712"/>
    </source>
</evidence>
<dbReference type="Proteomes" id="UP000095712">
    <property type="component" value="Unassembled WGS sequence"/>
</dbReference>
<name>A0A174K3T4_9FIRM</name>
<sequence length="217" mass="25619">MESNNTEMKMQYILDENKNLAEIPLTDMLPVEHPIKCKLISAFEVFVRVPQTENYWISNYGRGVNNHRNPNMNKFYEHKQGKCHYTIYEVWRTPEKIRGKLTGKIIVETTKRETSPEELVAKCFLKQYRGRGKVWHKNGDFDDNWYKNLIYVTGKDFINLKADKITWQELSYEQEYIEYVNNAKNQAMIAYGSISSRCKGENNSESAHKCYDDVEMC</sequence>
<gene>
    <name evidence="1" type="ORF">ERS852523_00405</name>
</gene>
<dbReference type="Gene3D" id="3.90.75.20">
    <property type="match status" value="1"/>
</dbReference>
<reference evidence="1 2" key="1">
    <citation type="submission" date="2015-09" db="EMBL/GenBank/DDBJ databases">
        <authorList>
            <consortium name="Pathogen Informatics"/>
        </authorList>
    </citation>
    <scope>NUCLEOTIDE SEQUENCE [LARGE SCALE GENOMIC DNA]</scope>
    <source>
        <strain evidence="1 2">2789STDY5834911</strain>
    </source>
</reference>
<dbReference type="RefSeq" id="WP_055149324.1">
    <property type="nucleotide sequence ID" value="NZ_CZAW01000003.1"/>
</dbReference>
<dbReference type="OrthoDB" id="2869809at2"/>
<dbReference type="EMBL" id="CZAW01000003">
    <property type="protein sequence ID" value="CUP05501.1"/>
    <property type="molecule type" value="Genomic_DNA"/>
</dbReference>
<evidence type="ECO:0000313" key="1">
    <source>
        <dbReference type="EMBL" id="CUP05501.1"/>
    </source>
</evidence>
<organism evidence="1 2">
    <name type="scientific">Blautia wexlerae</name>
    <dbReference type="NCBI Taxonomy" id="418240"/>
    <lineage>
        <taxon>Bacteria</taxon>
        <taxon>Bacillati</taxon>
        <taxon>Bacillota</taxon>
        <taxon>Clostridia</taxon>
        <taxon>Lachnospirales</taxon>
        <taxon>Lachnospiraceae</taxon>
        <taxon>Blautia</taxon>
    </lineage>
</organism>
<accession>A0A174K3T4</accession>
<dbReference type="AlphaFoldDB" id="A0A174K3T4"/>